<evidence type="ECO:0000313" key="2">
    <source>
        <dbReference type="Proteomes" id="UP000029548"/>
    </source>
</evidence>
<dbReference type="SUPFAM" id="SSF54637">
    <property type="entry name" value="Thioesterase/thiol ester dehydrase-isomerase"/>
    <property type="match status" value="1"/>
</dbReference>
<dbReference type="Gene3D" id="3.10.129.10">
    <property type="entry name" value="Hotdog Thioesterase"/>
    <property type="match status" value="1"/>
</dbReference>
<sequence>MKMGPSLRRVLVNAAGTKLTPNRLRHLLNAWPPLIAMGIRITHIADDWSRGHLELRLNRLNANMHGAAFGGTLFSMTDVLFGTLVMQRLGVDRYEAWTRTGSFEYIQPGRRGAYLDVEASDELIGQILAETEGGFSTVVPYTSVIRDKDGGIVGIGQQDLYVRRRGVGKPPPNPAQIEHVAGENLIAAGRTLARLGLRGAEHRELLTEHERMARRCVRPEARAVAWLDGVLEYGAVTLDDYRAAGLPDVVIEALTSDNPGAAAMSLRAEVIDARESLGKY</sequence>
<evidence type="ECO:0008006" key="3">
    <source>
        <dbReference type="Google" id="ProtNLM"/>
    </source>
</evidence>
<dbReference type="InterPro" id="IPR027961">
    <property type="entry name" value="DUF4442"/>
</dbReference>
<evidence type="ECO:0000313" key="1">
    <source>
        <dbReference type="EMBL" id="KGF18873.1"/>
    </source>
</evidence>
<protein>
    <recommendedName>
        <fullName evidence="3">DUF4442 domain-containing protein</fullName>
    </recommendedName>
</protein>
<gene>
    <name evidence="1" type="ORF">HMPREF1650_00895</name>
</gene>
<organism evidence="1 2">
    <name type="scientific">Corynebacterium freneyi DNF00450</name>
    <dbReference type="NCBI Taxonomy" id="1287475"/>
    <lineage>
        <taxon>Bacteria</taxon>
        <taxon>Bacillati</taxon>
        <taxon>Actinomycetota</taxon>
        <taxon>Actinomycetes</taxon>
        <taxon>Mycobacteriales</taxon>
        <taxon>Corynebacteriaceae</taxon>
        <taxon>Corynebacterium</taxon>
    </lineage>
</organism>
<accession>A0A095Y9H5</accession>
<dbReference type="InterPro" id="IPR029069">
    <property type="entry name" value="HotDog_dom_sf"/>
</dbReference>
<reference evidence="1 2" key="1">
    <citation type="submission" date="2014-07" db="EMBL/GenBank/DDBJ databases">
        <authorList>
            <person name="McCorrison J."/>
            <person name="Sanka R."/>
            <person name="Torralba M."/>
            <person name="Gillis M."/>
            <person name="Haft D.H."/>
            <person name="Methe B."/>
            <person name="Sutton G."/>
            <person name="Nelson K.E."/>
        </authorList>
    </citation>
    <scope>NUCLEOTIDE SEQUENCE [LARGE SCALE GENOMIC DNA]</scope>
    <source>
        <strain evidence="1 2">DNF00450</strain>
    </source>
</reference>
<dbReference type="Proteomes" id="UP000029548">
    <property type="component" value="Unassembled WGS sequence"/>
</dbReference>
<dbReference type="Pfam" id="PF14539">
    <property type="entry name" value="DUF4442"/>
    <property type="match status" value="1"/>
</dbReference>
<name>A0A095Y9H5_9CORY</name>
<proteinExistence type="predicted"/>
<dbReference type="AlphaFoldDB" id="A0A095Y9H5"/>
<dbReference type="eggNOG" id="COG2050">
    <property type="taxonomic scope" value="Bacteria"/>
</dbReference>
<dbReference type="EMBL" id="JRNE01000010">
    <property type="protein sequence ID" value="KGF18873.1"/>
    <property type="molecule type" value="Genomic_DNA"/>
</dbReference>
<comment type="caution">
    <text evidence="1">The sequence shown here is derived from an EMBL/GenBank/DDBJ whole genome shotgun (WGS) entry which is preliminary data.</text>
</comment>